<dbReference type="RefSeq" id="WP_188860661.1">
    <property type="nucleotide sequence ID" value="NZ_BMLT01000005.1"/>
</dbReference>
<keyword evidence="2" id="KW-1185">Reference proteome</keyword>
<comment type="caution">
    <text evidence="1">The sequence shown here is derived from an EMBL/GenBank/DDBJ whole genome shotgun (WGS) entry which is preliminary data.</text>
</comment>
<evidence type="ECO:0000313" key="1">
    <source>
        <dbReference type="EMBL" id="GGO81949.1"/>
    </source>
</evidence>
<dbReference type="Proteomes" id="UP000599578">
    <property type="component" value="Unassembled WGS sequence"/>
</dbReference>
<sequence>MAAVTLILGTTSLGSVNVKKNTPSTYMQSTTSFLPQPVPPKDVVTVPVEAVAKTCRQSHKKVMALVNSLIEDRFIGAHEYATAYSANACTAPSDYHLDESAVLKILPFICGRTPHPELLKLIKRLFRKAGKHWELDEVCRTPDWQKNRSAGKIARKDLSQVVDEFRKYSIEQGSKNAVRQHGNITRAIYKALFPTRSPKDCKGLRDRLTDHELALLATAEIIAKCALTSGMAQNRHYKAIYEEVKERLHAFACLLSENDLTGGSEELPNKEAA</sequence>
<evidence type="ECO:0000313" key="2">
    <source>
        <dbReference type="Proteomes" id="UP000599578"/>
    </source>
</evidence>
<name>A0A917ZGZ2_9GAMM</name>
<dbReference type="EMBL" id="BMLT01000005">
    <property type="protein sequence ID" value="GGO81949.1"/>
    <property type="molecule type" value="Genomic_DNA"/>
</dbReference>
<dbReference type="AlphaFoldDB" id="A0A917ZGZ2"/>
<gene>
    <name evidence="1" type="ORF">GCM10011348_22140</name>
</gene>
<organism evidence="1 2">
    <name type="scientific">Marinobacterium nitratireducens</name>
    <dbReference type="NCBI Taxonomy" id="518897"/>
    <lineage>
        <taxon>Bacteria</taxon>
        <taxon>Pseudomonadati</taxon>
        <taxon>Pseudomonadota</taxon>
        <taxon>Gammaproteobacteria</taxon>
        <taxon>Oceanospirillales</taxon>
        <taxon>Oceanospirillaceae</taxon>
        <taxon>Marinobacterium</taxon>
    </lineage>
</organism>
<reference evidence="1 2" key="1">
    <citation type="journal article" date="2014" name="Int. J. Syst. Evol. Microbiol.">
        <title>Complete genome sequence of Corynebacterium casei LMG S-19264T (=DSM 44701T), isolated from a smear-ripened cheese.</title>
        <authorList>
            <consortium name="US DOE Joint Genome Institute (JGI-PGF)"/>
            <person name="Walter F."/>
            <person name="Albersmeier A."/>
            <person name="Kalinowski J."/>
            <person name="Ruckert C."/>
        </authorList>
    </citation>
    <scope>NUCLEOTIDE SEQUENCE [LARGE SCALE GENOMIC DNA]</scope>
    <source>
        <strain evidence="1 2">CGMCC 1.7286</strain>
    </source>
</reference>
<protein>
    <submittedName>
        <fullName evidence="1">Uncharacterized protein</fullName>
    </submittedName>
</protein>
<accession>A0A917ZGZ2</accession>
<proteinExistence type="predicted"/>